<comment type="similarity">
    <text evidence="6">Belongs to the HAD-like hydrolase superfamily. MasA/MtnC family.</text>
</comment>
<feature type="binding site" evidence="6">
    <location>
        <begin position="277"/>
        <end position="278"/>
    </location>
    <ligand>
        <name>substrate</name>
    </ligand>
</feature>
<dbReference type="PANTHER" id="PTHR20371:SF1">
    <property type="entry name" value="ENOLASE-PHOSPHATASE E1"/>
    <property type="match status" value="1"/>
</dbReference>
<dbReference type="EC" id="3.1.3.77" evidence="6"/>
<dbReference type="GO" id="GO:0019509">
    <property type="term" value="P:L-methionine salvage from methylthioadenosine"/>
    <property type="evidence" value="ECO:0007669"/>
    <property type="project" value="UniProtKB-UniRule"/>
</dbReference>
<dbReference type="Gene3D" id="3.40.50.1000">
    <property type="entry name" value="HAD superfamily/HAD-like"/>
    <property type="match status" value="1"/>
</dbReference>
<dbReference type="Pfam" id="PF00702">
    <property type="entry name" value="Hydrolase"/>
    <property type="match status" value="1"/>
</dbReference>
<keyword evidence="2 6" id="KW-0479">Metal-binding</keyword>
<dbReference type="HAMAP" id="MF_03117">
    <property type="entry name" value="Salvage_MtnC_euk"/>
    <property type="match status" value="1"/>
</dbReference>
<sequence>MVLTRSKSNPQAAVAPKAAAPTKRKSAASAPKAKAAKTDAAPDLAAAKDPLAAGVAASDVAAVPAAMTTAATTEANPPATLVAQPPAPTAPATATIPAPVEVPLVAPAAALGVASIEEPTVHNGLAAGSAIHPYDVVVSDIEGTTTPIVFVKENLFPYVTNNLPDFLKRNWASDEMTSAVEALRAQATKDLADGLSTATPIATESDVISAEKVQQDVIASIAWQMAADRKIGPLKAFQGYMWREGYGNGDLKGDIYDDVVPAFDQWKAEGKKLYIYSSGSVPAQKLIFGFSKKGDMLHYFSGYYDTDIGHKVQAESYSKIASDIGVAPSKILFLSDNIHEIVAAKKAGLQAVVLDRPGNAELTPDDRAGNIVVKSFLEIPKAH</sequence>
<dbReference type="FunFam" id="3.40.50.1000:FF:000079">
    <property type="entry name" value="Enolase-phosphatase E1"/>
    <property type="match status" value="1"/>
</dbReference>
<evidence type="ECO:0000256" key="3">
    <source>
        <dbReference type="ARBA" id="ARBA00022801"/>
    </source>
</evidence>
<feature type="compositionally biased region" description="Low complexity" evidence="7">
    <location>
        <begin position="12"/>
        <end position="41"/>
    </location>
</feature>
<comment type="subunit">
    <text evidence="6">Monomer.</text>
</comment>
<comment type="cofactor">
    <cofactor evidence="6">
        <name>Mg(2+)</name>
        <dbReference type="ChEBI" id="CHEBI:18420"/>
    </cofactor>
    <text evidence="6">Binds 1 Mg(2+) ion per subunit.</text>
</comment>
<keyword evidence="1 6" id="KW-0028">Amino-acid biosynthesis</keyword>
<accession>A0A9P6RDC3</accession>
<feature type="binding site" evidence="6">
    <location>
        <position position="140"/>
    </location>
    <ligand>
        <name>Mg(2+)</name>
        <dbReference type="ChEBI" id="CHEBI:18420"/>
    </ligand>
</feature>
<dbReference type="Gene3D" id="1.10.720.60">
    <property type="match status" value="1"/>
</dbReference>
<dbReference type="SFLD" id="SFLDF00044">
    <property type="entry name" value="enolase-phosphatase"/>
    <property type="match status" value="1"/>
</dbReference>
<dbReference type="SFLD" id="SFLDG01129">
    <property type="entry name" value="C1.5:_HAD__Beta-PGM__Phosphata"/>
    <property type="match status" value="1"/>
</dbReference>
<proteinExistence type="inferred from homology"/>
<keyword evidence="5 6" id="KW-0486">Methionine biosynthesis</keyword>
<name>A0A9P6RDC3_9FUNG</name>
<evidence type="ECO:0000313" key="8">
    <source>
        <dbReference type="EMBL" id="KAG0317718.1"/>
    </source>
</evidence>
<evidence type="ECO:0000256" key="2">
    <source>
        <dbReference type="ARBA" id="ARBA00022723"/>
    </source>
</evidence>
<protein>
    <recommendedName>
        <fullName evidence="6">Enolase-phosphatase E1</fullName>
        <ecNumber evidence="6">3.1.3.77</ecNumber>
    </recommendedName>
    <alternativeName>
        <fullName evidence="6">2,3-diketo-5-methylthio-1-phosphopentane phosphatase</fullName>
    </alternativeName>
</protein>
<keyword evidence="9" id="KW-1185">Reference proteome</keyword>
<comment type="pathway">
    <text evidence="6">Amino-acid biosynthesis; L-methionine biosynthesis via salvage pathway; L-methionine from S-methyl-5-thio-alpha-D-ribose 1-phosphate: step 3/6.</text>
</comment>
<dbReference type="SUPFAM" id="SSF56784">
    <property type="entry name" value="HAD-like"/>
    <property type="match status" value="1"/>
</dbReference>
<keyword evidence="4 6" id="KW-0460">Magnesium</keyword>
<dbReference type="GO" id="GO:0005634">
    <property type="term" value="C:nucleus"/>
    <property type="evidence" value="ECO:0007669"/>
    <property type="project" value="UniProtKB-SubCell"/>
</dbReference>
<dbReference type="InterPro" id="IPR023214">
    <property type="entry name" value="HAD_sf"/>
</dbReference>
<feature type="binding site" evidence="6">
    <location>
        <position position="336"/>
    </location>
    <ligand>
        <name>Mg(2+)</name>
        <dbReference type="ChEBI" id="CHEBI:18420"/>
    </ligand>
</feature>
<dbReference type="CDD" id="cd01629">
    <property type="entry name" value="HAD_EP"/>
    <property type="match status" value="1"/>
</dbReference>
<evidence type="ECO:0000256" key="7">
    <source>
        <dbReference type="SAM" id="MobiDB-lite"/>
    </source>
</evidence>
<comment type="subcellular location">
    <subcellularLocation>
        <location evidence="6">Cytoplasm</location>
    </subcellularLocation>
    <subcellularLocation>
        <location evidence="6">Nucleus</location>
    </subcellularLocation>
</comment>
<feature type="region of interest" description="Disordered" evidence="7">
    <location>
        <begin position="1"/>
        <end position="41"/>
    </location>
</feature>
<dbReference type="NCBIfam" id="TIGR01549">
    <property type="entry name" value="HAD-SF-IA-v1"/>
    <property type="match status" value="1"/>
</dbReference>
<evidence type="ECO:0000256" key="4">
    <source>
        <dbReference type="ARBA" id="ARBA00022842"/>
    </source>
</evidence>
<dbReference type="PANTHER" id="PTHR20371">
    <property type="entry name" value="ENOLASE-PHOSPHATASE E1"/>
    <property type="match status" value="1"/>
</dbReference>
<dbReference type="SFLD" id="SFLDG01133">
    <property type="entry name" value="C1.5.4:_Enolase-phosphatase_Li"/>
    <property type="match status" value="1"/>
</dbReference>
<reference evidence="8" key="1">
    <citation type="journal article" date="2020" name="Fungal Divers.">
        <title>Resolving the Mortierellaceae phylogeny through synthesis of multi-gene phylogenetics and phylogenomics.</title>
        <authorList>
            <person name="Vandepol N."/>
            <person name="Liber J."/>
            <person name="Desiro A."/>
            <person name="Na H."/>
            <person name="Kennedy M."/>
            <person name="Barry K."/>
            <person name="Grigoriev I.V."/>
            <person name="Miller A.N."/>
            <person name="O'Donnell K."/>
            <person name="Stajich J.E."/>
            <person name="Bonito G."/>
        </authorList>
    </citation>
    <scope>NUCLEOTIDE SEQUENCE</scope>
    <source>
        <strain evidence="8">REB-010B</strain>
    </source>
</reference>
<feature type="binding site" evidence="6">
    <location>
        <position position="142"/>
    </location>
    <ligand>
        <name>Mg(2+)</name>
        <dbReference type="ChEBI" id="CHEBI:18420"/>
    </ligand>
</feature>
<dbReference type="GO" id="GO:0000287">
    <property type="term" value="F:magnesium ion binding"/>
    <property type="evidence" value="ECO:0007669"/>
    <property type="project" value="UniProtKB-UniRule"/>
</dbReference>
<evidence type="ECO:0000256" key="1">
    <source>
        <dbReference type="ARBA" id="ARBA00022605"/>
    </source>
</evidence>
<dbReference type="AlphaFoldDB" id="A0A9P6RDC3"/>
<dbReference type="InterPro" id="IPR006439">
    <property type="entry name" value="HAD-SF_hydro_IA"/>
</dbReference>
<feature type="compositionally biased region" description="Polar residues" evidence="7">
    <location>
        <begin position="1"/>
        <end position="11"/>
    </location>
</feature>
<dbReference type="InterPro" id="IPR027511">
    <property type="entry name" value="ENOPH1_eukaryotes"/>
</dbReference>
<dbReference type="InterPro" id="IPR023943">
    <property type="entry name" value="Enolase-ppase_E1"/>
</dbReference>
<evidence type="ECO:0000256" key="5">
    <source>
        <dbReference type="ARBA" id="ARBA00023167"/>
    </source>
</evidence>
<keyword evidence="6" id="KW-0963">Cytoplasm</keyword>
<comment type="pathway">
    <text evidence="6">Amino-acid biosynthesis; L-methionine biosynthesis via salvage pathway; L-methionine from S-methyl-5-thio-alpha-D-ribose 1-phosphate: step 4/6.</text>
</comment>
<dbReference type="InterPro" id="IPR036412">
    <property type="entry name" value="HAD-like_sf"/>
</dbReference>
<comment type="function">
    <text evidence="6">Bifunctional enzyme that catalyzes the enolization of 2,3-diketo-5-methylthiopentyl-1-phosphate (DK-MTP-1-P) into the intermediate 2-hydroxy-3-keto-5-methylthiopentenyl-1-phosphate (HK-MTPenyl-1-P), which is then dephosphorylated to form the acireductone 1,2-dihydroxy-3-keto-5-methylthiopentene (DHK-MTPene).</text>
</comment>
<feature type="binding site" evidence="6">
    <location>
        <position position="311"/>
    </location>
    <ligand>
        <name>substrate</name>
    </ligand>
</feature>
<dbReference type="HAMAP" id="MF_01681">
    <property type="entry name" value="Salvage_MtnC"/>
    <property type="match status" value="1"/>
</dbReference>
<keyword evidence="6" id="KW-0539">Nucleus</keyword>
<keyword evidence="3 6" id="KW-0378">Hydrolase</keyword>
<comment type="caution">
    <text evidence="8">The sequence shown here is derived from an EMBL/GenBank/DDBJ whole genome shotgun (WGS) entry which is preliminary data.</text>
</comment>
<dbReference type="GO" id="GO:0043874">
    <property type="term" value="F:acireductone synthase activity"/>
    <property type="evidence" value="ECO:0007669"/>
    <property type="project" value="UniProtKB-EC"/>
</dbReference>
<evidence type="ECO:0000313" key="9">
    <source>
        <dbReference type="Proteomes" id="UP000738325"/>
    </source>
</evidence>
<organism evidence="8 9">
    <name type="scientific">Dissophora globulifera</name>
    <dbReference type="NCBI Taxonomy" id="979702"/>
    <lineage>
        <taxon>Eukaryota</taxon>
        <taxon>Fungi</taxon>
        <taxon>Fungi incertae sedis</taxon>
        <taxon>Mucoromycota</taxon>
        <taxon>Mortierellomycotina</taxon>
        <taxon>Mortierellomycetes</taxon>
        <taxon>Mortierellales</taxon>
        <taxon>Mortierellaceae</taxon>
        <taxon>Dissophora</taxon>
    </lineage>
</organism>
<dbReference type="OrthoDB" id="272500at2759"/>
<dbReference type="Proteomes" id="UP000738325">
    <property type="component" value="Unassembled WGS sequence"/>
</dbReference>
<dbReference type="GO" id="GO:0005737">
    <property type="term" value="C:cytoplasm"/>
    <property type="evidence" value="ECO:0007669"/>
    <property type="project" value="UniProtKB-SubCell"/>
</dbReference>
<evidence type="ECO:0000256" key="6">
    <source>
        <dbReference type="HAMAP-Rule" id="MF_03117"/>
    </source>
</evidence>
<dbReference type="NCBIfam" id="TIGR01691">
    <property type="entry name" value="enolase-ppase"/>
    <property type="match status" value="1"/>
</dbReference>
<dbReference type="SFLD" id="SFLDS00003">
    <property type="entry name" value="Haloacid_Dehalogenase"/>
    <property type="match status" value="1"/>
</dbReference>
<dbReference type="EMBL" id="JAAAIP010000409">
    <property type="protein sequence ID" value="KAG0317718.1"/>
    <property type="molecule type" value="Genomic_DNA"/>
</dbReference>
<comment type="catalytic activity">
    <reaction evidence="6">
        <text>5-methylsulfanyl-2,3-dioxopentyl phosphate + H2O = 1,2-dihydroxy-5-(methylsulfanyl)pent-1-en-3-one + phosphate</text>
        <dbReference type="Rhea" id="RHEA:21700"/>
        <dbReference type="ChEBI" id="CHEBI:15377"/>
        <dbReference type="ChEBI" id="CHEBI:43474"/>
        <dbReference type="ChEBI" id="CHEBI:49252"/>
        <dbReference type="ChEBI" id="CHEBI:58828"/>
        <dbReference type="EC" id="3.1.3.77"/>
    </reaction>
</comment>
<gene>
    <name evidence="8" type="primary">ENOPH1</name>
    <name evidence="6" type="synonym">UTR4</name>
    <name evidence="8" type="ORF">BGZ99_006134</name>
</gene>